<keyword evidence="1" id="KW-0812">Transmembrane</keyword>
<accession>A0ABW9CY98</accession>
<sequence length="220" mass="24354">MNFQSTNTLVDVGPEFFEQPNLNNAITPMREGSPAIQSKTPWKMKVYLVTAAALIAALNVGTAYAGVQQEFQDFESSRPPAGWIPTGIAGFDYGKGLAHQGEGNSWVRAVRGWNAINKWIRMPKNSDCIARAWIRHSDSLTDGYMTVRGGNGSSFGPVITEVKLSGPNRPNPAEKNYNLYELNFYSGDNPQLLFYVGLYGNGRDSWVQVDDVVVSCFTRY</sequence>
<protein>
    <submittedName>
        <fullName evidence="2">Uncharacterized protein</fullName>
    </submittedName>
</protein>
<organism evidence="2 3">
    <name type="scientific">Caballeronia jiangsuensis</name>
    <dbReference type="NCBI Taxonomy" id="1458357"/>
    <lineage>
        <taxon>Bacteria</taxon>
        <taxon>Pseudomonadati</taxon>
        <taxon>Pseudomonadota</taxon>
        <taxon>Betaproteobacteria</taxon>
        <taxon>Burkholderiales</taxon>
        <taxon>Burkholderiaceae</taxon>
        <taxon>Caballeronia</taxon>
    </lineage>
</organism>
<evidence type="ECO:0000313" key="3">
    <source>
        <dbReference type="Proteomes" id="UP001629462"/>
    </source>
</evidence>
<dbReference type="RefSeq" id="WP_408164237.1">
    <property type="nucleotide sequence ID" value="NZ_JAQQDB010000068.1"/>
</dbReference>
<name>A0ABW9CY98_9BURK</name>
<keyword evidence="3" id="KW-1185">Reference proteome</keyword>
<proteinExistence type="predicted"/>
<dbReference type="EMBL" id="JAQQDB010000068">
    <property type="protein sequence ID" value="MFM0523040.1"/>
    <property type="molecule type" value="Genomic_DNA"/>
</dbReference>
<evidence type="ECO:0000313" key="2">
    <source>
        <dbReference type="EMBL" id="MFM0523040.1"/>
    </source>
</evidence>
<comment type="caution">
    <text evidence="2">The sequence shown here is derived from an EMBL/GenBank/DDBJ whole genome shotgun (WGS) entry which is preliminary data.</text>
</comment>
<feature type="transmembrane region" description="Helical" evidence="1">
    <location>
        <begin position="46"/>
        <end position="67"/>
    </location>
</feature>
<keyword evidence="1" id="KW-1133">Transmembrane helix</keyword>
<reference evidence="2 3" key="1">
    <citation type="journal article" date="2024" name="Chem. Sci.">
        <title>Discovery of megapolipeptins by genome mining of a Burkholderiales bacteria collection.</title>
        <authorList>
            <person name="Paulo B.S."/>
            <person name="Recchia M.J.J."/>
            <person name="Lee S."/>
            <person name="Fergusson C.H."/>
            <person name="Romanowski S.B."/>
            <person name="Hernandez A."/>
            <person name="Krull N."/>
            <person name="Liu D.Y."/>
            <person name="Cavanagh H."/>
            <person name="Bos A."/>
            <person name="Gray C.A."/>
            <person name="Murphy B.T."/>
            <person name="Linington R.G."/>
            <person name="Eustaquio A.S."/>
        </authorList>
    </citation>
    <scope>NUCLEOTIDE SEQUENCE [LARGE SCALE GENOMIC DNA]</scope>
    <source>
        <strain evidence="2 3">RL17-374-BIF-D</strain>
    </source>
</reference>
<dbReference type="Proteomes" id="UP001629462">
    <property type="component" value="Unassembled WGS sequence"/>
</dbReference>
<keyword evidence="1" id="KW-0472">Membrane</keyword>
<gene>
    <name evidence="2" type="ORF">PQR08_37075</name>
</gene>
<evidence type="ECO:0000256" key="1">
    <source>
        <dbReference type="SAM" id="Phobius"/>
    </source>
</evidence>